<keyword evidence="5 6" id="KW-0482">Metalloprotease</keyword>
<evidence type="ECO:0000256" key="1">
    <source>
        <dbReference type="ARBA" id="ARBA00022670"/>
    </source>
</evidence>
<evidence type="ECO:0000259" key="7">
    <source>
        <dbReference type="Pfam" id="PF01432"/>
    </source>
</evidence>
<keyword evidence="3 6" id="KW-0378">Hydrolase</keyword>
<keyword evidence="1 6" id="KW-0645">Protease</keyword>
<dbReference type="STRING" id="451379.A0A0N5ACY8"/>
<dbReference type="Proteomes" id="UP000046393">
    <property type="component" value="Unplaced"/>
</dbReference>
<comment type="cofactor">
    <cofactor evidence="6">
        <name>Zn(2+)</name>
        <dbReference type="ChEBI" id="CHEBI:29105"/>
    </cofactor>
    <text evidence="6">Binds 1 zinc ion.</text>
</comment>
<reference evidence="9" key="1">
    <citation type="submission" date="2017-02" db="UniProtKB">
        <authorList>
            <consortium name="WormBaseParasite"/>
        </authorList>
    </citation>
    <scope>IDENTIFICATION</scope>
</reference>
<sequence length="91" mass="10003">MLALDIHETFDNEGDVPTTGDRLKNTILLKGSGDLQSELYRKFQGRDPVLHPICDFYDPPSGYSQDSEESCSVFINTASTTATGSKENSKT</sequence>
<keyword evidence="4 6" id="KW-0862">Zinc</keyword>
<dbReference type="AlphaFoldDB" id="A0A0N5ACY8"/>
<evidence type="ECO:0000256" key="5">
    <source>
        <dbReference type="ARBA" id="ARBA00023049"/>
    </source>
</evidence>
<evidence type="ECO:0000256" key="2">
    <source>
        <dbReference type="ARBA" id="ARBA00022723"/>
    </source>
</evidence>
<evidence type="ECO:0000313" key="9">
    <source>
        <dbReference type="WBParaSite" id="SMUV_0000201801-mRNA-1"/>
    </source>
</evidence>
<feature type="domain" description="Peptidase M3A/M3B catalytic" evidence="7">
    <location>
        <begin position="1"/>
        <end position="54"/>
    </location>
</feature>
<accession>A0A0N5ACY8</accession>
<dbReference type="WBParaSite" id="SMUV_0000201801-mRNA-1">
    <property type="protein sequence ID" value="SMUV_0000201801-mRNA-1"/>
    <property type="gene ID" value="SMUV_0000201801"/>
</dbReference>
<dbReference type="InterPro" id="IPR001567">
    <property type="entry name" value="Pept_M3A_M3B_dom"/>
</dbReference>
<dbReference type="GO" id="GO:0006508">
    <property type="term" value="P:proteolysis"/>
    <property type="evidence" value="ECO:0007669"/>
    <property type="project" value="UniProtKB-KW"/>
</dbReference>
<dbReference type="Pfam" id="PF01432">
    <property type="entry name" value="Peptidase_M3"/>
    <property type="match status" value="1"/>
</dbReference>
<dbReference type="GO" id="GO:0046872">
    <property type="term" value="F:metal ion binding"/>
    <property type="evidence" value="ECO:0007669"/>
    <property type="project" value="UniProtKB-UniRule"/>
</dbReference>
<evidence type="ECO:0000256" key="6">
    <source>
        <dbReference type="RuleBase" id="RU003435"/>
    </source>
</evidence>
<name>A0A0N5ACY8_9BILA</name>
<keyword evidence="8" id="KW-1185">Reference proteome</keyword>
<proteinExistence type="inferred from homology"/>
<comment type="similarity">
    <text evidence="6">Belongs to the peptidase M3 family.</text>
</comment>
<evidence type="ECO:0000256" key="3">
    <source>
        <dbReference type="ARBA" id="ARBA00022801"/>
    </source>
</evidence>
<evidence type="ECO:0000313" key="8">
    <source>
        <dbReference type="Proteomes" id="UP000046393"/>
    </source>
</evidence>
<keyword evidence="2 6" id="KW-0479">Metal-binding</keyword>
<protein>
    <submittedName>
        <fullName evidence="9">Peptidase_M3 domain-containing protein</fullName>
    </submittedName>
</protein>
<organism evidence="8 9">
    <name type="scientific">Syphacia muris</name>
    <dbReference type="NCBI Taxonomy" id="451379"/>
    <lineage>
        <taxon>Eukaryota</taxon>
        <taxon>Metazoa</taxon>
        <taxon>Ecdysozoa</taxon>
        <taxon>Nematoda</taxon>
        <taxon>Chromadorea</taxon>
        <taxon>Rhabditida</taxon>
        <taxon>Spirurina</taxon>
        <taxon>Oxyuridomorpha</taxon>
        <taxon>Oxyuroidea</taxon>
        <taxon>Oxyuridae</taxon>
        <taxon>Syphacia</taxon>
    </lineage>
</organism>
<dbReference type="GO" id="GO:0004222">
    <property type="term" value="F:metalloendopeptidase activity"/>
    <property type="evidence" value="ECO:0007669"/>
    <property type="project" value="InterPro"/>
</dbReference>
<evidence type="ECO:0000256" key="4">
    <source>
        <dbReference type="ARBA" id="ARBA00022833"/>
    </source>
</evidence>
<dbReference type="Gene3D" id="1.10.1370.40">
    <property type="match status" value="1"/>
</dbReference>